<keyword evidence="2" id="KW-1133">Transmembrane helix</keyword>
<comment type="similarity">
    <text evidence="1">Belongs to the band 7/mec-2 family.</text>
</comment>
<reference evidence="5" key="1">
    <citation type="submission" date="2017-09" db="EMBL/GenBank/DDBJ databases">
        <title>Depth-based differentiation of microbial function through sediment-hosted aquifers and enrichment of novel symbionts in the deep terrestrial subsurface.</title>
        <authorList>
            <person name="Probst A.J."/>
            <person name="Ladd B."/>
            <person name="Jarett J.K."/>
            <person name="Geller-Mcgrath D.E."/>
            <person name="Sieber C.M.K."/>
            <person name="Emerson J.B."/>
            <person name="Anantharaman K."/>
            <person name="Thomas B.C."/>
            <person name="Malmstrom R."/>
            <person name="Stieglmeier M."/>
            <person name="Klingl A."/>
            <person name="Woyke T."/>
            <person name="Ryan C.M."/>
            <person name="Banfield J.F."/>
        </authorList>
    </citation>
    <scope>NUCLEOTIDE SEQUENCE [LARGE SCALE GENOMIC DNA]</scope>
</reference>
<dbReference type="SMART" id="SM00244">
    <property type="entry name" value="PHB"/>
    <property type="match status" value="1"/>
</dbReference>
<dbReference type="Proteomes" id="UP000229383">
    <property type="component" value="Unassembled WGS sequence"/>
</dbReference>
<evidence type="ECO:0000256" key="1">
    <source>
        <dbReference type="ARBA" id="ARBA00008164"/>
    </source>
</evidence>
<dbReference type="EMBL" id="PFCN01000028">
    <property type="protein sequence ID" value="PIR70292.1"/>
    <property type="molecule type" value="Genomic_DNA"/>
</dbReference>
<keyword evidence="2" id="KW-0812">Transmembrane</keyword>
<keyword evidence="2" id="KW-0472">Membrane</keyword>
<evidence type="ECO:0000313" key="4">
    <source>
        <dbReference type="EMBL" id="PIR70292.1"/>
    </source>
</evidence>
<dbReference type="GO" id="GO:0005886">
    <property type="term" value="C:plasma membrane"/>
    <property type="evidence" value="ECO:0007669"/>
    <property type="project" value="InterPro"/>
</dbReference>
<comment type="caution">
    <text evidence="4">The sequence shown here is derived from an EMBL/GenBank/DDBJ whole genome shotgun (WGS) entry which is preliminary data.</text>
</comment>
<dbReference type="Pfam" id="PF01145">
    <property type="entry name" value="Band_7"/>
    <property type="match status" value="1"/>
</dbReference>
<dbReference type="Gene3D" id="3.30.479.30">
    <property type="entry name" value="Band 7 domain"/>
    <property type="match status" value="1"/>
</dbReference>
<proteinExistence type="inferred from homology"/>
<protein>
    <recommendedName>
        <fullName evidence="3">Band 7 domain-containing protein</fullName>
    </recommendedName>
</protein>
<dbReference type="InterPro" id="IPR043202">
    <property type="entry name" value="Band-7_stomatin-like"/>
</dbReference>
<sequence>MLKMPEFLKKSPLEEKKTISFQKTQFYAGWVLFCIIVALAPISAVMSGFPWMFFWLGLASLYVATCLHEIHDPNEAYLFRFGKMLGRLGSGWFLTVPYLWEIRPVSREVVVLQFEKQGMFTKDSTAIELSITAVVQIGEKEDDLAHALELKMEDRDMLFKQIILSKIRTEVGKQSFTELNKGQENIEKEVTKDLRKELKKYGYRIKEAEIYDLDEKVLAEAERIKIIGKARGEEASSISEPFKDNWPAAIVALGSKFFEKPVKELKNAAANKKGINAVVSAIGGIKSATEKILGKEGSSDESSS</sequence>
<dbReference type="SUPFAM" id="SSF117892">
    <property type="entry name" value="Band 7/SPFH domain"/>
    <property type="match status" value="1"/>
</dbReference>
<dbReference type="PANTHER" id="PTHR10264:SF19">
    <property type="entry name" value="AT06885P-RELATED"/>
    <property type="match status" value="1"/>
</dbReference>
<gene>
    <name evidence="4" type="ORF">COU46_02270</name>
</gene>
<dbReference type="InterPro" id="IPR036013">
    <property type="entry name" value="Band_7/SPFH_dom_sf"/>
</dbReference>
<accession>A0A2H0TFH8</accession>
<dbReference type="InterPro" id="IPR001107">
    <property type="entry name" value="Band_7"/>
</dbReference>
<feature type="transmembrane region" description="Helical" evidence="2">
    <location>
        <begin position="26"/>
        <end position="46"/>
    </location>
</feature>
<name>A0A2H0TFH8_9BACT</name>
<dbReference type="AlphaFoldDB" id="A0A2H0TFH8"/>
<feature type="domain" description="Band 7" evidence="3">
    <location>
        <begin position="65"/>
        <end position="224"/>
    </location>
</feature>
<evidence type="ECO:0000313" key="5">
    <source>
        <dbReference type="Proteomes" id="UP000229383"/>
    </source>
</evidence>
<evidence type="ECO:0000259" key="3">
    <source>
        <dbReference type="SMART" id="SM00244"/>
    </source>
</evidence>
<evidence type="ECO:0000256" key="2">
    <source>
        <dbReference type="SAM" id="Phobius"/>
    </source>
</evidence>
<organism evidence="4 5">
    <name type="scientific">Candidatus Niyogibacteria bacterium CG10_big_fil_rev_8_21_14_0_10_42_19</name>
    <dbReference type="NCBI Taxonomy" id="1974725"/>
    <lineage>
        <taxon>Bacteria</taxon>
        <taxon>Candidatus Niyogiibacteriota</taxon>
    </lineage>
</organism>
<dbReference type="PANTHER" id="PTHR10264">
    <property type="entry name" value="BAND 7 PROTEIN-RELATED"/>
    <property type="match status" value="1"/>
</dbReference>